<name>A0AAD4Q6S0_9AGAM</name>
<feature type="compositionally biased region" description="Polar residues" evidence="1">
    <location>
        <begin position="631"/>
        <end position="646"/>
    </location>
</feature>
<keyword evidence="5" id="KW-1185">Reference proteome</keyword>
<dbReference type="EMBL" id="JAKELL010000096">
    <property type="protein sequence ID" value="KAH8982850.1"/>
    <property type="molecule type" value="Genomic_DNA"/>
</dbReference>
<dbReference type="AlphaFoldDB" id="A0AAD4Q6S0"/>
<feature type="domain" description="DUF6535" evidence="3">
    <location>
        <begin position="30"/>
        <end position="208"/>
    </location>
</feature>
<dbReference type="Proteomes" id="UP001201163">
    <property type="component" value="Unassembled WGS sequence"/>
</dbReference>
<comment type="caution">
    <text evidence="4">The sequence shown here is derived from an EMBL/GenBank/DDBJ whole genome shotgun (WGS) entry which is preliminary data.</text>
</comment>
<organism evidence="4 5">
    <name type="scientific">Lactarius akahatsu</name>
    <dbReference type="NCBI Taxonomy" id="416441"/>
    <lineage>
        <taxon>Eukaryota</taxon>
        <taxon>Fungi</taxon>
        <taxon>Dikarya</taxon>
        <taxon>Basidiomycota</taxon>
        <taxon>Agaricomycotina</taxon>
        <taxon>Agaricomycetes</taxon>
        <taxon>Russulales</taxon>
        <taxon>Russulaceae</taxon>
        <taxon>Lactarius</taxon>
    </lineage>
</organism>
<feature type="transmembrane region" description="Helical" evidence="2">
    <location>
        <begin position="55"/>
        <end position="74"/>
    </location>
</feature>
<sequence length="646" mass="72468">MDSNIPLQPINNIEAERIRGIHNNSSGKLWSIYLAEADEHDEEITELWRGEADSILVFTGLFSGVIATFLSISYSNLFAIPSDTTNALLAQISLQLVNISNGVPSLNDVTIGNEFTPPAAAIRVNVIWFLSLVLSIGSALNATLFQQWSRRYLELTRHRVAPHKRARTRAYMFNGIASFKMSRAVKAMPVLLHASIFLFFVGLVDFLWDSVIRHWILGFVSVFTFAYLVLTVLPNVYLNCPYSTPVSEMSWHLSHHLLLSILLFVQGLDGLFLEYLFSGRRSTYQPTQEPSRWTRWRKTVKTQIEAYRIWLKLGLQNRIMLNATEAPSTTDKSALSWTLTVLDDDREFEDFVTRVPGFFDSASVPDASSVMLSLMKDRPSSSPLDKFDPVLGSRINDLLNTCVPGTSPLQEELRKNRLRVCMRTLWYFAREYNQLGNTTSLPLYVRTVFANSEMTRRIQSEDDIAARLIGRSFSSLVVKKLVQDIGSRTDQYIRATASELSCLATILGTTSSEVGKLLSQPGAISLANIVSLTSSEMDTMVKDRVPSEVLDIFRMTLDILLAGHILASPNAELPLDLITTFHETYSNARRLQAPDWLMDQLRQMSEVVRDVPVPEVTRLELPGPELGPGSPANTSYNSLQSRDGSA</sequence>
<proteinExistence type="predicted"/>
<keyword evidence="2" id="KW-0812">Transmembrane</keyword>
<evidence type="ECO:0000259" key="3">
    <source>
        <dbReference type="Pfam" id="PF20153"/>
    </source>
</evidence>
<feature type="region of interest" description="Disordered" evidence="1">
    <location>
        <begin position="618"/>
        <end position="646"/>
    </location>
</feature>
<accession>A0AAD4Q6S0</accession>
<evidence type="ECO:0000256" key="1">
    <source>
        <dbReference type="SAM" id="MobiDB-lite"/>
    </source>
</evidence>
<keyword evidence="2" id="KW-0472">Membrane</keyword>
<feature type="compositionally biased region" description="Low complexity" evidence="1">
    <location>
        <begin position="619"/>
        <end position="629"/>
    </location>
</feature>
<feature type="transmembrane region" description="Helical" evidence="2">
    <location>
        <begin position="126"/>
        <end position="145"/>
    </location>
</feature>
<dbReference type="Pfam" id="PF20153">
    <property type="entry name" value="DUF6535"/>
    <property type="match status" value="1"/>
</dbReference>
<feature type="transmembrane region" description="Helical" evidence="2">
    <location>
        <begin position="190"/>
        <end position="208"/>
    </location>
</feature>
<protein>
    <recommendedName>
        <fullName evidence="3">DUF6535 domain-containing protein</fullName>
    </recommendedName>
</protein>
<evidence type="ECO:0000313" key="4">
    <source>
        <dbReference type="EMBL" id="KAH8982850.1"/>
    </source>
</evidence>
<evidence type="ECO:0000313" key="5">
    <source>
        <dbReference type="Proteomes" id="UP001201163"/>
    </source>
</evidence>
<reference evidence="4" key="1">
    <citation type="submission" date="2022-01" db="EMBL/GenBank/DDBJ databases">
        <title>Comparative genomics reveals a dynamic genome evolution in the ectomycorrhizal milk-cap (Lactarius) mushrooms.</title>
        <authorList>
            <consortium name="DOE Joint Genome Institute"/>
            <person name="Lebreton A."/>
            <person name="Tang N."/>
            <person name="Kuo A."/>
            <person name="LaButti K."/>
            <person name="Drula E."/>
            <person name="Barry K."/>
            <person name="Clum A."/>
            <person name="Lipzen A."/>
            <person name="Mousain D."/>
            <person name="Ng V."/>
            <person name="Wang R."/>
            <person name="Wang X."/>
            <person name="Dai Y."/>
            <person name="Henrissat B."/>
            <person name="Grigoriev I.V."/>
            <person name="Guerin-Laguette A."/>
            <person name="Yu F."/>
            <person name="Martin F.M."/>
        </authorList>
    </citation>
    <scope>NUCLEOTIDE SEQUENCE</scope>
    <source>
        <strain evidence="4">QP</strain>
    </source>
</reference>
<feature type="transmembrane region" description="Helical" evidence="2">
    <location>
        <begin position="215"/>
        <end position="237"/>
    </location>
</feature>
<evidence type="ECO:0000256" key="2">
    <source>
        <dbReference type="SAM" id="Phobius"/>
    </source>
</evidence>
<gene>
    <name evidence="4" type="ORF">EDB92DRAFT_1952094</name>
</gene>
<keyword evidence="2" id="KW-1133">Transmembrane helix</keyword>
<dbReference type="InterPro" id="IPR045338">
    <property type="entry name" value="DUF6535"/>
</dbReference>
<feature type="transmembrane region" description="Helical" evidence="2">
    <location>
        <begin position="257"/>
        <end position="277"/>
    </location>
</feature>